<sequence>GPGRHGGALIRHVRGRRPTGTDAGGEGHRREADRAGRGRDQPGGPAASGL</sequence>
<feature type="region of interest" description="Disordered" evidence="1">
    <location>
        <begin position="1"/>
        <end position="50"/>
    </location>
</feature>
<evidence type="ECO:0000313" key="2">
    <source>
        <dbReference type="EMBL" id="CAA9250180.1"/>
    </source>
</evidence>
<dbReference type="EMBL" id="CADCTG010000168">
    <property type="protein sequence ID" value="CAA9250180.1"/>
    <property type="molecule type" value="Genomic_DNA"/>
</dbReference>
<organism evidence="2">
    <name type="scientific">uncultured Acetobacteraceae bacterium</name>
    <dbReference type="NCBI Taxonomy" id="169975"/>
    <lineage>
        <taxon>Bacteria</taxon>
        <taxon>Pseudomonadati</taxon>
        <taxon>Pseudomonadota</taxon>
        <taxon>Alphaproteobacteria</taxon>
        <taxon>Acetobacterales</taxon>
        <taxon>Acetobacteraceae</taxon>
        <taxon>environmental samples</taxon>
    </lineage>
</organism>
<gene>
    <name evidence="2" type="ORF">AVDCRST_MAG08-2135</name>
</gene>
<reference evidence="2" key="1">
    <citation type="submission" date="2020-02" db="EMBL/GenBank/DDBJ databases">
        <authorList>
            <person name="Meier V. D."/>
        </authorList>
    </citation>
    <scope>NUCLEOTIDE SEQUENCE</scope>
    <source>
        <strain evidence="2">AVDCRST_MAG08</strain>
    </source>
</reference>
<feature type="compositionally biased region" description="Basic and acidic residues" evidence="1">
    <location>
        <begin position="25"/>
        <end position="40"/>
    </location>
</feature>
<accession>A0A6J4IGX0</accession>
<evidence type="ECO:0000256" key="1">
    <source>
        <dbReference type="SAM" id="MobiDB-lite"/>
    </source>
</evidence>
<protein>
    <submittedName>
        <fullName evidence="2">Uncharacterized protein</fullName>
    </submittedName>
</protein>
<feature type="non-terminal residue" evidence="2">
    <location>
        <position position="50"/>
    </location>
</feature>
<feature type="non-terminal residue" evidence="2">
    <location>
        <position position="1"/>
    </location>
</feature>
<name>A0A6J4IGX0_9PROT</name>
<proteinExistence type="predicted"/>
<dbReference type="AlphaFoldDB" id="A0A6J4IGX0"/>